<sequence>MAEVIRFEEVAVAKLRDRLGAVETANADLIAYARGHHRATNAIHDAVLAILAAEGVEDALQMIVELWPGLLGIDRATVALVIGDTAYRVDVDGTYSLEPQWVERAFALADPVALRTGDHGDALFGAAARDMKSEAIIRIGDRHSGSPFGVLLLGEERRRELPGGEGTSLLAFLGRSLGAMIGGWTGTNR</sequence>
<dbReference type="Proteomes" id="UP000698028">
    <property type="component" value="Unassembled WGS sequence"/>
</dbReference>
<organism evidence="1 2">
    <name type="scientific">Sphingomicrobium clamense</name>
    <dbReference type="NCBI Taxonomy" id="2851013"/>
    <lineage>
        <taxon>Bacteria</taxon>
        <taxon>Pseudomonadati</taxon>
        <taxon>Pseudomonadota</taxon>
        <taxon>Alphaproteobacteria</taxon>
        <taxon>Sphingomonadales</taxon>
        <taxon>Sphingomonadaceae</taxon>
        <taxon>Sphingomicrobium</taxon>
    </lineage>
</organism>
<keyword evidence="2" id="KW-1185">Reference proteome</keyword>
<dbReference type="InterPro" id="IPR007435">
    <property type="entry name" value="DUF484"/>
</dbReference>
<dbReference type="Pfam" id="PF04340">
    <property type="entry name" value="DUF484"/>
    <property type="match status" value="1"/>
</dbReference>
<evidence type="ECO:0000313" key="1">
    <source>
        <dbReference type="EMBL" id="MBW0144761.1"/>
    </source>
</evidence>
<reference evidence="1 2" key="1">
    <citation type="submission" date="2021-07" db="EMBL/GenBank/DDBJ databases">
        <title>The draft genome sequence of Sphingomicrobium sp. B8.</title>
        <authorList>
            <person name="Mu L."/>
        </authorList>
    </citation>
    <scope>NUCLEOTIDE SEQUENCE [LARGE SCALE GENOMIC DNA]</scope>
    <source>
        <strain evidence="1 2">B8</strain>
    </source>
</reference>
<dbReference type="RefSeq" id="WP_218632724.1">
    <property type="nucleotide sequence ID" value="NZ_JAHVAH010000001.1"/>
</dbReference>
<accession>A0ABS6V5J3</accession>
<gene>
    <name evidence="1" type="ORF">KTQ36_05565</name>
</gene>
<dbReference type="EMBL" id="JAHVAH010000001">
    <property type="protein sequence ID" value="MBW0144761.1"/>
    <property type="molecule type" value="Genomic_DNA"/>
</dbReference>
<protein>
    <submittedName>
        <fullName evidence="1">DUF484 family protein</fullName>
    </submittedName>
</protein>
<name>A0ABS6V5J3_9SPHN</name>
<comment type="caution">
    <text evidence="1">The sequence shown here is derived from an EMBL/GenBank/DDBJ whole genome shotgun (WGS) entry which is preliminary data.</text>
</comment>
<proteinExistence type="predicted"/>
<evidence type="ECO:0000313" key="2">
    <source>
        <dbReference type="Proteomes" id="UP000698028"/>
    </source>
</evidence>